<evidence type="ECO:0000259" key="3">
    <source>
        <dbReference type="PROSITE" id="PS51677"/>
    </source>
</evidence>
<feature type="signal peptide" evidence="2">
    <location>
        <begin position="1"/>
        <end position="19"/>
    </location>
</feature>
<evidence type="ECO:0000313" key="4">
    <source>
        <dbReference type="EMBL" id="MBP2330059.1"/>
    </source>
</evidence>
<proteinExistence type="predicted"/>
<dbReference type="InterPro" id="IPR011330">
    <property type="entry name" value="Glyco_hydro/deAcase_b/a-brl"/>
</dbReference>
<sequence length="258" mass="27883">MRKHLVMAAALSVAAVMIAACGDAQPAAEKPSTVTVQGRPSPDALPTSPDVSPSSPAVAQVQAPATVDGKAPVIRHIKTDKPYVFITMDDGAVKDPAALQMIKDSGARPTLFLNKKYFVENPDYFKALQAAGADINDHTMTHPNLRGKPYEFQRNEICGDADAIQQTFGKRPTLFRPPFGNYDDNTQKAVADCGMKAIVLWTAAVNDGVVQFQAGDKLKAGDIVLMHFRHTFAEDFQAFLNRAKQDGLTVVPLTDFLA</sequence>
<name>A0ABS4U074_9PSEU</name>
<dbReference type="InterPro" id="IPR050248">
    <property type="entry name" value="Polysacc_deacetylase_ArnD"/>
</dbReference>
<organism evidence="4 5">
    <name type="scientific">Kibdelosporangium banguiense</name>
    <dbReference type="NCBI Taxonomy" id="1365924"/>
    <lineage>
        <taxon>Bacteria</taxon>
        <taxon>Bacillati</taxon>
        <taxon>Actinomycetota</taxon>
        <taxon>Actinomycetes</taxon>
        <taxon>Pseudonocardiales</taxon>
        <taxon>Pseudonocardiaceae</taxon>
        <taxon>Kibdelosporangium</taxon>
    </lineage>
</organism>
<dbReference type="Proteomes" id="UP001519332">
    <property type="component" value="Unassembled WGS sequence"/>
</dbReference>
<protein>
    <submittedName>
        <fullName evidence="4">Peptidoglycan/xylan/chitin deacetylase (PgdA/CDA1 family)</fullName>
    </submittedName>
</protein>
<dbReference type="RefSeq" id="WP_209646731.1">
    <property type="nucleotide sequence ID" value="NZ_JAGINW010000001.1"/>
</dbReference>
<evidence type="ECO:0000256" key="1">
    <source>
        <dbReference type="SAM" id="MobiDB-lite"/>
    </source>
</evidence>
<dbReference type="InterPro" id="IPR002509">
    <property type="entry name" value="NODB_dom"/>
</dbReference>
<comment type="caution">
    <text evidence="4">The sequence shown here is derived from an EMBL/GenBank/DDBJ whole genome shotgun (WGS) entry which is preliminary data.</text>
</comment>
<keyword evidence="2" id="KW-0732">Signal</keyword>
<evidence type="ECO:0000313" key="5">
    <source>
        <dbReference type="Proteomes" id="UP001519332"/>
    </source>
</evidence>
<dbReference type="PANTHER" id="PTHR10587:SF134">
    <property type="entry name" value="SECRETED PROTEIN"/>
    <property type="match status" value="1"/>
</dbReference>
<dbReference type="SUPFAM" id="SSF88713">
    <property type="entry name" value="Glycoside hydrolase/deacetylase"/>
    <property type="match status" value="1"/>
</dbReference>
<dbReference type="Pfam" id="PF01522">
    <property type="entry name" value="Polysacc_deac_1"/>
    <property type="match status" value="1"/>
</dbReference>
<feature type="chain" id="PRO_5046581924" evidence="2">
    <location>
        <begin position="20"/>
        <end position="258"/>
    </location>
</feature>
<feature type="compositionally biased region" description="Low complexity" evidence="1">
    <location>
        <begin position="46"/>
        <end position="56"/>
    </location>
</feature>
<dbReference type="CDD" id="cd10917">
    <property type="entry name" value="CE4_NodB_like_6s_7s"/>
    <property type="match status" value="1"/>
</dbReference>
<dbReference type="PROSITE" id="PS51677">
    <property type="entry name" value="NODB"/>
    <property type="match status" value="1"/>
</dbReference>
<dbReference type="EMBL" id="JAGINW010000001">
    <property type="protein sequence ID" value="MBP2330059.1"/>
    <property type="molecule type" value="Genomic_DNA"/>
</dbReference>
<feature type="region of interest" description="Disordered" evidence="1">
    <location>
        <begin position="28"/>
        <end position="56"/>
    </location>
</feature>
<feature type="domain" description="NodB homology" evidence="3">
    <location>
        <begin position="82"/>
        <end position="251"/>
    </location>
</feature>
<reference evidence="4 5" key="1">
    <citation type="submission" date="2021-03" db="EMBL/GenBank/DDBJ databases">
        <title>Sequencing the genomes of 1000 actinobacteria strains.</title>
        <authorList>
            <person name="Klenk H.-P."/>
        </authorList>
    </citation>
    <scope>NUCLEOTIDE SEQUENCE [LARGE SCALE GENOMIC DNA]</scope>
    <source>
        <strain evidence="4 5">DSM 46670</strain>
    </source>
</reference>
<evidence type="ECO:0000256" key="2">
    <source>
        <dbReference type="SAM" id="SignalP"/>
    </source>
</evidence>
<gene>
    <name evidence="4" type="ORF">JOF56_010444</name>
</gene>
<dbReference type="Gene3D" id="3.20.20.370">
    <property type="entry name" value="Glycoside hydrolase/deacetylase"/>
    <property type="match status" value="1"/>
</dbReference>
<accession>A0ABS4U074</accession>
<dbReference type="PANTHER" id="PTHR10587">
    <property type="entry name" value="GLYCOSYL TRANSFERASE-RELATED"/>
    <property type="match status" value="1"/>
</dbReference>
<dbReference type="PROSITE" id="PS51257">
    <property type="entry name" value="PROKAR_LIPOPROTEIN"/>
    <property type="match status" value="1"/>
</dbReference>
<keyword evidence="5" id="KW-1185">Reference proteome</keyword>